<evidence type="ECO:0000256" key="1">
    <source>
        <dbReference type="SAM" id="MobiDB-lite"/>
    </source>
</evidence>
<dbReference type="EMBL" id="RKMF01000005">
    <property type="protein sequence ID" value="ROZ63694.1"/>
    <property type="molecule type" value="Genomic_DNA"/>
</dbReference>
<accession>A0A3N4ACN3</accession>
<name>A0A3N4ACN3_9MICC</name>
<protein>
    <submittedName>
        <fullName evidence="2">Cytochrome</fullName>
    </submittedName>
</protein>
<proteinExistence type="predicted"/>
<dbReference type="RefSeq" id="WP_123824692.1">
    <property type="nucleotide sequence ID" value="NZ_RKMF01000005.1"/>
</dbReference>
<sequence length="288" mass="31640">MTQPRLAKQTDHGRMYARSIGAAATVPSITTVIGRAAVDLGGWHGWLAAQAVVEDDRLAGSLGSPSRLRTVAREAAGAAERYRDQAALRGDRVHDYCEQVALRTMGLPHDVDRARKTLVEHREEAYVVRFDEWWDLYSPEPLGAEVTVWNHSVGYAGTLDLVARIAGKVCLIDYKTKATERNGRVKALDPKVVTQLVAGLKAEEQLVDAQSGEWEPWKYGDADLLLGVAVGPTEVVAQQAVPEVLEAHWHKFCALHRVWTHETRLAATPTQLRPVPPPPVRAETGGLD</sequence>
<dbReference type="AlphaFoldDB" id="A0A3N4ACN3"/>
<reference evidence="2 3" key="1">
    <citation type="submission" date="2018-10" db="EMBL/GenBank/DDBJ databases">
        <title>Kocuria sp. M5W7-7, whole genome shotgun sequence.</title>
        <authorList>
            <person name="Tuo L."/>
        </authorList>
    </citation>
    <scope>NUCLEOTIDE SEQUENCE [LARGE SCALE GENOMIC DNA]</scope>
    <source>
        <strain evidence="2 3">M5W7-7</strain>
    </source>
</reference>
<dbReference type="OrthoDB" id="4789362at2"/>
<evidence type="ECO:0000313" key="2">
    <source>
        <dbReference type="EMBL" id="ROZ63694.1"/>
    </source>
</evidence>
<feature type="region of interest" description="Disordered" evidence="1">
    <location>
        <begin position="269"/>
        <end position="288"/>
    </location>
</feature>
<gene>
    <name evidence="2" type="ORF">EDL96_04875</name>
</gene>
<organism evidence="2 3">
    <name type="scientific">Kocuria soli</name>
    <dbReference type="NCBI Taxonomy" id="2485125"/>
    <lineage>
        <taxon>Bacteria</taxon>
        <taxon>Bacillati</taxon>
        <taxon>Actinomycetota</taxon>
        <taxon>Actinomycetes</taxon>
        <taxon>Micrococcales</taxon>
        <taxon>Micrococcaceae</taxon>
        <taxon>Kocuria</taxon>
    </lineage>
</organism>
<comment type="caution">
    <text evidence="2">The sequence shown here is derived from an EMBL/GenBank/DDBJ whole genome shotgun (WGS) entry which is preliminary data.</text>
</comment>
<keyword evidence="3" id="KW-1185">Reference proteome</keyword>
<dbReference type="Proteomes" id="UP000270616">
    <property type="component" value="Unassembled WGS sequence"/>
</dbReference>
<evidence type="ECO:0000313" key="3">
    <source>
        <dbReference type="Proteomes" id="UP000270616"/>
    </source>
</evidence>